<reference evidence="1 2" key="1">
    <citation type="journal article" date="2022" name="New Phytol.">
        <title>Ecological generalism drives hyperdiversity of secondary metabolite gene clusters in xylarialean endophytes.</title>
        <authorList>
            <person name="Franco M.E.E."/>
            <person name="Wisecaver J.H."/>
            <person name="Arnold A.E."/>
            <person name="Ju Y.M."/>
            <person name="Slot J.C."/>
            <person name="Ahrendt S."/>
            <person name="Moore L.P."/>
            <person name="Eastman K.E."/>
            <person name="Scott K."/>
            <person name="Konkel Z."/>
            <person name="Mondo S.J."/>
            <person name="Kuo A."/>
            <person name="Hayes R.D."/>
            <person name="Haridas S."/>
            <person name="Andreopoulos B."/>
            <person name="Riley R."/>
            <person name="LaButti K."/>
            <person name="Pangilinan J."/>
            <person name="Lipzen A."/>
            <person name="Amirebrahimi M."/>
            <person name="Yan J."/>
            <person name="Adam C."/>
            <person name="Keymanesh K."/>
            <person name="Ng V."/>
            <person name="Louie K."/>
            <person name="Northen T."/>
            <person name="Drula E."/>
            <person name="Henrissat B."/>
            <person name="Hsieh H.M."/>
            <person name="Youens-Clark K."/>
            <person name="Lutzoni F."/>
            <person name="Miadlikowska J."/>
            <person name="Eastwood D.C."/>
            <person name="Hamelin R.C."/>
            <person name="Grigoriev I.V."/>
            <person name="U'Ren J.M."/>
        </authorList>
    </citation>
    <scope>NUCLEOTIDE SEQUENCE [LARGE SCALE GENOMIC DNA]</scope>
    <source>
        <strain evidence="1 2">CBS 119005</strain>
    </source>
</reference>
<evidence type="ECO:0000313" key="1">
    <source>
        <dbReference type="EMBL" id="KAI4870858.1"/>
    </source>
</evidence>
<organism evidence="1 2">
    <name type="scientific">Hypoxylon rubiginosum</name>
    <dbReference type="NCBI Taxonomy" id="110542"/>
    <lineage>
        <taxon>Eukaryota</taxon>
        <taxon>Fungi</taxon>
        <taxon>Dikarya</taxon>
        <taxon>Ascomycota</taxon>
        <taxon>Pezizomycotina</taxon>
        <taxon>Sordariomycetes</taxon>
        <taxon>Xylariomycetidae</taxon>
        <taxon>Xylariales</taxon>
        <taxon>Hypoxylaceae</taxon>
        <taxon>Hypoxylon</taxon>
    </lineage>
</organism>
<proteinExistence type="predicted"/>
<accession>A0ACB9ZGY1</accession>
<evidence type="ECO:0000313" key="2">
    <source>
        <dbReference type="Proteomes" id="UP001497700"/>
    </source>
</evidence>
<sequence length="95" mass="9897">MTDSRGGQSSGIEQTPLDSHQQGQAQNIIDETSPIFGKAAQADPGSNAEVHDEALKDKVDGAVRTGPKKADETSGGRVQVGETGDLHDLAAKRQS</sequence>
<dbReference type="EMBL" id="MU393422">
    <property type="protein sequence ID" value="KAI4870858.1"/>
    <property type="molecule type" value="Genomic_DNA"/>
</dbReference>
<dbReference type="Proteomes" id="UP001497700">
    <property type="component" value="Unassembled WGS sequence"/>
</dbReference>
<name>A0ACB9ZGY1_9PEZI</name>
<comment type="caution">
    <text evidence="1">The sequence shown here is derived from an EMBL/GenBank/DDBJ whole genome shotgun (WGS) entry which is preliminary data.</text>
</comment>
<protein>
    <submittedName>
        <fullName evidence="1">Uncharacterized protein</fullName>
    </submittedName>
</protein>
<keyword evidence="2" id="KW-1185">Reference proteome</keyword>
<gene>
    <name evidence="1" type="ORF">F4820DRAFT_402160</name>
</gene>